<accession>A0ACB8Y643</accession>
<dbReference type="EMBL" id="CM042060">
    <property type="protein sequence ID" value="KAI3679055.1"/>
    <property type="molecule type" value="Genomic_DNA"/>
</dbReference>
<proteinExistence type="predicted"/>
<reference evidence="1 2" key="2">
    <citation type="journal article" date="2022" name="Mol. Ecol. Resour.">
        <title>The genomes of chicory, endive, great burdock and yacon provide insights into Asteraceae paleo-polyploidization history and plant inulin production.</title>
        <authorList>
            <person name="Fan W."/>
            <person name="Wang S."/>
            <person name="Wang H."/>
            <person name="Wang A."/>
            <person name="Jiang F."/>
            <person name="Liu H."/>
            <person name="Zhao H."/>
            <person name="Xu D."/>
            <person name="Zhang Y."/>
        </authorList>
    </citation>
    <scope>NUCLEOTIDE SEQUENCE [LARGE SCALE GENOMIC DNA]</scope>
    <source>
        <strain evidence="2">cv. Niubang</strain>
    </source>
</reference>
<comment type="caution">
    <text evidence="1">The sequence shown here is derived from an EMBL/GenBank/DDBJ whole genome shotgun (WGS) entry which is preliminary data.</text>
</comment>
<evidence type="ECO:0000313" key="1">
    <source>
        <dbReference type="EMBL" id="KAI3679055.1"/>
    </source>
</evidence>
<reference evidence="2" key="1">
    <citation type="journal article" date="2022" name="Mol. Ecol. Resour.">
        <title>The genomes of chicory, endive, great burdock and yacon provide insights into Asteraceae palaeo-polyploidization history and plant inulin production.</title>
        <authorList>
            <person name="Fan W."/>
            <person name="Wang S."/>
            <person name="Wang H."/>
            <person name="Wang A."/>
            <person name="Jiang F."/>
            <person name="Liu H."/>
            <person name="Zhao H."/>
            <person name="Xu D."/>
            <person name="Zhang Y."/>
        </authorList>
    </citation>
    <scope>NUCLEOTIDE SEQUENCE [LARGE SCALE GENOMIC DNA]</scope>
    <source>
        <strain evidence="2">cv. Niubang</strain>
    </source>
</reference>
<protein>
    <submittedName>
        <fullName evidence="1">Uncharacterized protein</fullName>
    </submittedName>
</protein>
<gene>
    <name evidence="1" type="ORF">L6452_38362</name>
</gene>
<name>A0ACB8Y643_ARCLA</name>
<sequence length="103" mass="11537">MLCLFDASEVLSKVNYWYGTIVFFCSSCFWDRNVISIYVVLLGLAFGVGVQLFGCPIWGGVRSRMYVDMVSTVRSKASKVFTFGSLRLGYDQLDVCAESNTMV</sequence>
<evidence type="ECO:0000313" key="2">
    <source>
        <dbReference type="Proteomes" id="UP001055879"/>
    </source>
</evidence>
<organism evidence="1 2">
    <name type="scientific">Arctium lappa</name>
    <name type="common">Greater burdock</name>
    <name type="synonym">Lappa major</name>
    <dbReference type="NCBI Taxonomy" id="4217"/>
    <lineage>
        <taxon>Eukaryota</taxon>
        <taxon>Viridiplantae</taxon>
        <taxon>Streptophyta</taxon>
        <taxon>Embryophyta</taxon>
        <taxon>Tracheophyta</taxon>
        <taxon>Spermatophyta</taxon>
        <taxon>Magnoliopsida</taxon>
        <taxon>eudicotyledons</taxon>
        <taxon>Gunneridae</taxon>
        <taxon>Pentapetalae</taxon>
        <taxon>asterids</taxon>
        <taxon>campanulids</taxon>
        <taxon>Asterales</taxon>
        <taxon>Asteraceae</taxon>
        <taxon>Carduoideae</taxon>
        <taxon>Cardueae</taxon>
        <taxon>Arctiinae</taxon>
        <taxon>Arctium</taxon>
    </lineage>
</organism>
<dbReference type="Proteomes" id="UP001055879">
    <property type="component" value="Linkage Group LG14"/>
</dbReference>
<keyword evidence="2" id="KW-1185">Reference proteome</keyword>